<dbReference type="PANTHER" id="PTHR43303:SF4">
    <property type="entry name" value="NADPH DEHYDROGENASE C23G7.10C-RELATED"/>
    <property type="match status" value="1"/>
</dbReference>
<dbReference type="SUPFAM" id="SSF51395">
    <property type="entry name" value="FMN-linked oxidoreductases"/>
    <property type="match status" value="1"/>
</dbReference>
<dbReference type="RefSeq" id="WP_086786605.1">
    <property type="nucleotide sequence ID" value="NZ_JAGIOO010000001.1"/>
</dbReference>
<dbReference type="InterPro" id="IPR044152">
    <property type="entry name" value="YqjM-like"/>
</dbReference>
<keyword evidence="4" id="KW-0521">NADP</keyword>
<dbReference type="PANTHER" id="PTHR43303">
    <property type="entry name" value="NADPH DEHYDROGENASE C23G7.10C-RELATED"/>
    <property type="match status" value="1"/>
</dbReference>
<dbReference type="InterPro" id="IPR013785">
    <property type="entry name" value="Aldolase_TIM"/>
</dbReference>
<keyword evidence="8" id="KW-1185">Reference proteome</keyword>
<dbReference type="Proteomes" id="UP001519363">
    <property type="component" value="Unassembled WGS sequence"/>
</dbReference>
<evidence type="ECO:0000256" key="1">
    <source>
        <dbReference type="ARBA" id="ARBA00001917"/>
    </source>
</evidence>
<dbReference type="CDD" id="cd02932">
    <property type="entry name" value="OYE_YqiM_FMN"/>
    <property type="match status" value="1"/>
</dbReference>
<keyword evidence="3" id="KW-0288">FMN</keyword>
<gene>
    <name evidence="7" type="ORF">JOF53_007756</name>
</gene>
<organism evidence="7 8">
    <name type="scientific">Crossiella equi</name>
    <dbReference type="NCBI Taxonomy" id="130796"/>
    <lineage>
        <taxon>Bacteria</taxon>
        <taxon>Bacillati</taxon>
        <taxon>Actinomycetota</taxon>
        <taxon>Actinomycetes</taxon>
        <taxon>Pseudonocardiales</taxon>
        <taxon>Pseudonocardiaceae</taxon>
        <taxon>Crossiella</taxon>
    </lineage>
</organism>
<evidence type="ECO:0000313" key="7">
    <source>
        <dbReference type="EMBL" id="MBP2478884.1"/>
    </source>
</evidence>
<comment type="caution">
    <text evidence="7">The sequence shown here is derived from an EMBL/GenBank/DDBJ whole genome shotgun (WGS) entry which is preliminary data.</text>
</comment>
<evidence type="ECO:0000313" key="8">
    <source>
        <dbReference type="Proteomes" id="UP001519363"/>
    </source>
</evidence>
<evidence type="ECO:0000256" key="5">
    <source>
        <dbReference type="ARBA" id="ARBA00023002"/>
    </source>
</evidence>
<dbReference type="EMBL" id="JAGIOO010000001">
    <property type="protein sequence ID" value="MBP2478884.1"/>
    <property type="molecule type" value="Genomic_DNA"/>
</dbReference>
<accession>A0ABS5ARN7</accession>
<evidence type="ECO:0000256" key="3">
    <source>
        <dbReference type="ARBA" id="ARBA00022643"/>
    </source>
</evidence>
<reference evidence="7 8" key="1">
    <citation type="submission" date="2021-03" db="EMBL/GenBank/DDBJ databases">
        <title>Sequencing the genomes of 1000 actinobacteria strains.</title>
        <authorList>
            <person name="Klenk H.-P."/>
        </authorList>
    </citation>
    <scope>NUCLEOTIDE SEQUENCE [LARGE SCALE GENOMIC DNA]</scope>
    <source>
        <strain evidence="7 8">DSM 44580</strain>
    </source>
</reference>
<evidence type="ECO:0000256" key="2">
    <source>
        <dbReference type="ARBA" id="ARBA00022630"/>
    </source>
</evidence>
<dbReference type="InterPro" id="IPR001155">
    <property type="entry name" value="OxRdtase_FMN_N"/>
</dbReference>
<comment type="cofactor">
    <cofactor evidence="1">
        <name>FMN</name>
        <dbReference type="ChEBI" id="CHEBI:58210"/>
    </cofactor>
</comment>
<keyword evidence="5" id="KW-0560">Oxidoreductase</keyword>
<proteinExistence type="predicted"/>
<feature type="domain" description="NADH:flavin oxidoreductase/NADH oxidase N-terminal" evidence="6">
    <location>
        <begin position="3"/>
        <end position="349"/>
    </location>
</feature>
<sequence length="364" mass="38740">MSKLFEPLRLRSVTFPNRLWLSPLCMYSAADTGELTGAPTDFHLTHLASRAAGGAGLVMAEASAVSPEGRISPFDLGLWNDTQREAFARVTSAVKAHGAVPGIQLAHAGRKASIGKPWLGGKPVGTGQGGWVTRGASPVAFEGYPVPHELSVEEIQEVVATFAQAAVRAREAGFEVVEIHGAHGYLLHSFLSPASNQRTDAYGGSFENRTRLAVEVVEAVRAVWPEELPLFFRVSGTDWITETHGEGRPAWTPADTQALAALLKTKGVDLVDVSSGGLVRDVVIPADTDYQTRLAGPVRAASGVAVATVGRVTEARQAEELVASGQADAVFVGRQLLRDAYWPNRVAVELGATPRVPEQYAYAV</sequence>
<dbReference type="Pfam" id="PF00724">
    <property type="entry name" value="Oxidored_FMN"/>
    <property type="match status" value="1"/>
</dbReference>
<evidence type="ECO:0000256" key="4">
    <source>
        <dbReference type="ARBA" id="ARBA00022857"/>
    </source>
</evidence>
<dbReference type="Gene3D" id="3.20.20.70">
    <property type="entry name" value="Aldolase class I"/>
    <property type="match status" value="1"/>
</dbReference>
<evidence type="ECO:0000259" key="6">
    <source>
        <dbReference type="Pfam" id="PF00724"/>
    </source>
</evidence>
<keyword evidence="2" id="KW-0285">Flavoprotein</keyword>
<name>A0ABS5ARN7_9PSEU</name>
<protein>
    <submittedName>
        <fullName evidence="7">2,4-dienoyl-CoA reductase-like NADH-dependent reductase (Old Yellow Enzyme family)</fullName>
    </submittedName>
</protein>